<dbReference type="InterPro" id="IPR020476">
    <property type="entry name" value="Nudix_hydrolase"/>
</dbReference>
<evidence type="ECO:0000259" key="3">
    <source>
        <dbReference type="PROSITE" id="PS51462"/>
    </source>
</evidence>
<evidence type="ECO:0000313" key="5">
    <source>
        <dbReference type="Proteomes" id="UP000199328"/>
    </source>
</evidence>
<name>A0A1G9EH81_9RHOB</name>
<dbReference type="Pfam" id="PF00293">
    <property type="entry name" value="NUDIX"/>
    <property type="match status" value="1"/>
</dbReference>
<dbReference type="SUPFAM" id="SSF55811">
    <property type="entry name" value="Nudix"/>
    <property type="match status" value="1"/>
</dbReference>
<reference evidence="5" key="1">
    <citation type="submission" date="2016-10" db="EMBL/GenBank/DDBJ databases">
        <authorList>
            <person name="Varghese N."/>
            <person name="Submissions S."/>
        </authorList>
    </citation>
    <scope>NUCLEOTIDE SEQUENCE [LARGE SCALE GENOMIC DNA]</scope>
    <source>
        <strain evidence="5">CGMCC 1.10789</strain>
    </source>
</reference>
<dbReference type="RefSeq" id="WP_092500519.1">
    <property type="nucleotide sequence ID" value="NZ_FNFV01000004.1"/>
</dbReference>
<dbReference type="InterPro" id="IPR000086">
    <property type="entry name" value="NUDIX_hydrolase_dom"/>
</dbReference>
<organism evidence="4 5">
    <name type="scientific">Meinhardsimonia xiamenensis</name>
    <dbReference type="NCBI Taxonomy" id="990712"/>
    <lineage>
        <taxon>Bacteria</taxon>
        <taxon>Pseudomonadati</taxon>
        <taxon>Pseudomonadota</taxon>
        <taxon>Alphaproteobacteria</taxon>
        <taxon>Rhodobacterales</taxon>
        <taxon>Paracoccaceae</taxon>
        <taxon>Meinhardsimonia</taxon>
    </lineage>
</organism>
<evidence type="ECO:0000256" key="1">
    <source>
        <dbReference type="ARBA" id="ARBA00001946"/>
    </source>
</evidence>
<keyword evidence="5" id="KW-1185">Reference proteome</keyword>
<proteinExistence type="predicted"/>
<gene>
    <name evidence="4" type="ORF">SAMN05216257_104315</name>
</gene>
<evidence type="ECO:0000256" key="2">
    <source>
        <dbReference type="ARBA" id="ARBA00022801"/>
    </source>
</evidence>
<dbReference type="PROSITE" id="PS51462">
    <property type="entry name" value="NUDIX"/>
    <property type="match status" value="1"/>
</dbReference>
<dbReference type="PRINTS" id="PR00502">
    <property type="entry name" value="NUDIXFAMILY"/>
</dbReference>
<dbReference type="Proteomes" id="UP000199328">
    <property type="component" value="Unassembled WGS sequence"/>
</dbReference>
<dbReference type="STRING" id="990712.SAMN05216257_104315"/>
<dbReference type="PANTHER" id="PTHR43046:SF14">
    <property type="entry name" value="MUTT_NUDIX FAMILY PROTEIN"/>
    <property type="match status" value="1"/>
</dbReference>
<keyword evidence="2" id="KW-0378">Hydrolase</keyword>
<comment type="cofactor">
    <cofactor evidence="1">
        <name>Mg(2+)</name>
        <dbReference type="ChEBI" id="CHEBI:18420"/>
    </cofactor>
</comment>
<accession>A0A1G9EH81</accession>
<dbReference type="AlphaFoldDB" id="A0A1G9EH81"/>
<dbReference type="EMBL" id="FNFV01000004">
    <property type="protein sequence ID" value="SDK75502.1"/>
    <property type="molecule type" value="Genomic_DNA"/>
</dbReference>
<evidence type="ECO:0000313" key="4">
    <source>
        <dbReference type="EMBL" id="SDK75502.1"/>
    </source>
</evidence>
<dbReference type="InterPro" id="IPR015797">
    <property type="entry name" value="NUDIX_hydrolase-like_dom_sf"/>
</dbReference>
<feature type="domain" description="Nudix hydrolase" evidence="3">
    <location>
        <begin position="6"/>
        <end position="138"/>
    </location>
</feature>
<protein>
    <submittedName>
        <fullName evidence="4">ADP-ribose pyrophosphatase YjhB, NUDIX family</fullName>
    </submittedName>
</protein>
<dbReference type="GO" id="GO:0016787">
    <property type="term" value="F:hydrolase activity"/>
    <property type="evidence" value="ECO:0007669"/>
    <property type="project" value="UniProtKB-KW"/>
</dbReference>
<dbReference type="Gene3D" id="3.90.79.10">
    <property type="entry name" value="Nucleoside Triphosphate Pyrophosphohydrolase"/>
    <property type="match status" value="1"/>
</dbReference>
<sequence>MPFPPVLRLAVRALVLHEGRLLLVNAYPGETSDLWGAPGGGVERGTSLAENLRREVREETGLEVEVGAPALVNEFFEPESGYHQVEVFFRCRITGGGLDPAWQDPAGIVSRRRFFSREELSAIRFKPDRLAQAAWGTCGAIYDPLEPLVR</sequence>
<dbReference type="PANTHER" id="PTHR43046">
    <property type="entry name" value="GDP-MANNOSE MANNOSYL HYDROLASE"/>
    <property type="match status" value="1"/>
</dbReference>
<dbReference type="OrthoDB" id="9761969at2"/>